<name>A0A1S8T7A2_9CLOT</name>
<evidence type="ECO:0000313" key="2">
    <source>
        <dbReference type="Proteomes" id="UP000190890"/>
    </source>
</evidence>
<dbReference type="RefSeq" id="WP_077849322.1">
    <property type="nucleotide sequence ID" value="NZ_LZZM01000212.1"/>
</dbReference>
<sequence>MRFKAEISDQFQFLSGVYKYNDHQTHCIIDFDNKMNKEILKKSVILMLDIVPILGCAYVENKKSAYWERVDNFKWKDVIRYVDNREEFNNFITSKTNEFKGPQIKICLLDSDEDSLAIIINHMVCDGGGLKQCLYLLSDLYSKLIDNAEYLPNYKINTNRSTIKINQEFSLIEKIKIIKSLNKGMKNNNFYKFPMTEEKEISPFVLKHKISKERYFKIKDYCKKYNVTINDIFLAAYYRVLYGILDINLEKPLTIPIMVDMRKHLKKEKIDSICNCTSSIVTRIDYKLSDSFDDTVKKVNEYMTLRKNKFMGIELFFKVSLISKLFSYEKNKKLMKKIENPFICMSNTGVLDSEKFSFKGISINDISIFGSIKYPPYFQLVLSSYNNTINLNVSLYGTLKDKENIENFFKLMDRELPA</sequence>
<keyword evidence="2" id="KW-1185">Reference proteome</keyword>
<dbReference type="PANTHER" id="PTHR28037:SF1">
    <property type="entry name" value="ALCOHOL O-ACETYLTRANSFERASE 1-RELATED"/>
    <property type="match status" value="1"/>
</dbReference>
<dbReference type="OrthoDB" id="7321121at2"/>
<accession>A0A1S8T7A2</accession>
<reference evidence="1 2" key="1">
    <citation type="submission" date="2016-05" db="EMBL/GenBank/DDBJ databases">
        <title>Microbial solvent formation.</title>
        <authorList>
            <person name="Poehlein A."/>
            <person name="Montoya Solano J.D."/>
            <person name="Flitsch S."/>
            <person name="Krabben P."/>
            <person name="Duerre P."/>
            <person name="Daniel R."/>
        </authorList>
    </citation>
    <scope>NUCLEOTIDE SEQUENCE [LARGE SCALE GENOMIC DNA]</scope>
    <source>
        <strain evidence="1 2">DSM 2619</strain>
    </source>
</reference>
<dbReference type="STRING" id="29367.CLPUN_43770"/>
<dbReference type="Gene3D" id="3.30.559.30">
    <property type="entry name" value="Nonribosomal peptide synthetase, condensation domain"/>
    <property type="match status" value="1"/>
</dbReference>
<organism evidence="1 2">
    <name type="scientific">Clostridium puniceum</name>
    <dbReference type="NCBI Taxonomy" id="29367"/>
    <lineage>
        <taxon>Bacteria</taxon>
        <taxon>Bacillati</taxon>
        <taxon>Bacillota</taxon>
        <taxon>Clostridia</taxon>
        <taxon>Eubacteriales</taxon>
        <taxon>Clostridiaceae</taxon>
        <taxon>Clostridium</taxon>
    </lineage>
</organism>
<dbReference type="EMBL" id="LZZM01000212">
    <property type="protein sequence ID" value="OOM73623.1"/>
    <property type="molecule type" value="Genomic_DNA"/>
</dbReference>
<evidence type="ECO:0008006" key="3">
    <source>
        <dbReference type="Google" id="ProtNLM"/>
    </source>
</evidence>
<protein>
    <recommendedName>
        <fullName evidence="3">Acyltransferase PapA5</fullName>
    </recommendedName>
</protein>
<dbReference type="SUPFAM" id="SSF52777">
    <property type="entry name" value="CoA-dependent acyltransferases"/>
    <property type="match status" value="2"/>
</dbReference>
<comment type="caution">
    <text evidence="1">The sequence shown here is derived from an EMBL/GenBank/DDBJ whole genome shotgun (WGS) entry which is preliminary data.</text>
</comment>
<dbReference type="AlphaFoldDB" id="A0A1S8T7A2"/>
<dbReference type="InterPro" id="IPR052058">
    <property type="entry name" value="Alcohol_O-acetyltransferase"/>
</dbReference>
<gene>
    <name evidence="1" type="ORF">CLPUN_43770</name>
</gene>
<proteinExistence type="predicted"/>
<dbReference type="Proteomes" id="UP000190890">
    <property type="component" value="Unassembled WGS sequence"/>
</dbReference>
<dbReference type="PANTHER" id="PTHR28037">
    <property type="entry name" value="ALCOHOL O-ACETYLTRANSFERASE 1-RELATED"/>
    <property type="match status" value="1"/>
</dbReference>
<evidence type="ECO:0000313" key="1">
    <source>
        <dbReference type="EMBL" id="OOM73623.1"/>
    </source>
</evidence>